<proteinExistence type="predicted"/>
<sequence length="541" mass="62545">MNKTKPLLQSPFPHPFWEAFRGIGARALCKDEWKIIELSNLIREKPDWKIKYKDPVIAAKWKKEYIQQIGGKTKYAAEIVDFVLKELEWYEKLADNEAGFECGCNEAIAISDTAIGTSIKDSFVENAKKLEDLFEGKFDYHPGSNNQVIDLVHPSLFPLQYGTTPIKIGSEYAIAEYTEDIKNVKKGVESFGVSKNFQWLPAIMKLEDGKFKFDSYINNLHPKRFKQLYGDISDIFNAIIPGLNLTLSRYASDQYIRVPIPSYTDAYTKEYNDKVAQIWDDDDDDNDIDLRYEALEAEKANYIKPFPPVYSEEPKTVNFDIKQFQNLKVIVKMASIELTPENPKYPGGSWHVEGTINEDIVATVLYYYDVENISESRLSFRTAFEDPEYEQGDAFYCEHFFGIKDEQPMTRNMGSVIAKEDRVVVFPNCFQHHVDGFELADKSKKGHRKILCFFVVDPHNHLVKATNEVPPQQKEWWDEETEELTDEIKAEILKIKPDWPQKLEDTKEVRLKLMEERSASVQEAIDDGMGAFTREFSLCEH</sequence>
<comment type="caution">
    <text evidence="1">The sequence shown here is derived from an EMBL/GenBank/DDBJ whole genome shotgun (WGS) entry which is preliminary data.</text>
</comment>
<keyword evidence="2" id="KW-1185">Reference proteome</keyword>
<name>A0ACC2WAL5_9TREE</name>
<dbReference type="Proteomes" id="UP001241377">
    <property type="component" value="Unassembled WGS sequence"/>
</dbReference>
<organism evidence="1 2">
    <name type="scientific">Naganishia cerealis</name>
    <dbReference type="NCBI Taxonomy" id="610337"/>
    <lineage>
        <taxon>Eukaryota</taxon>
        <taxon>Fungi</taxon>
        <taxon>Dikarya</taxon>
        <taxon>Basidiomycota</taxon>
        <taxon>Agaricomycotina</taxon>
        <taxon>Tremellomycetes</taxon>
        <taxon>Filobasidiales</taxon>
        <taxon>Filobasidiaceae</taxon>
        <taxon>Naganishia</taxon>
    </lineage>
</organism>
<evidence type="ECO:0000313" key="2">
    <source>
        <dbReference type="Proteomes" id="UP001241377"/>
    </source>
</evidence>
<evidence type="ECO:0000313" key="1">
    <source>
        <dbReference type="EMBL" id="KAJ9108365.1"/>
    </source>
</evidence>
<protein>
    <submittedName>
        <fullName evidence="1">Uncharacterized protein</fullName>
    </submittedName>
</protein>
<gene>
    <name evidence="1" type="ORF">QFC19_002349</name>
</gene>
<reference evidence="1" key="1">
    <citation type="submission" date="2023-04" db="EMBL/GenBank/DDBJ databases">
        <title>Draft Genome sequencing of Naganishia species isolated from polar environments using Oxford Nanopore Technology.</title>
        <authorList>
            <person name="Leo P."/>
            <person name="Venkateswaran K."/>
        </authorList>
    </citation>
    <scope>NUCLEOTIDE SEQUENCE</scope>
    <source>
        <strain evidence="1">MNA-CCFEE 5261</strain>
    </source>
</reference>
<accession>A0ACC2WAL5</accession>
<dbReference type="EMBL" id="JASBWR010000020">
    <property type="protein sequence ID" value="KAJ9108365.1"/>
    <property type="molecule type" value="Genomic_DNA"/>
</dbReference>